<feature type="compositionally biased region" description="Polar residues" evidence="11">
    <location>
        <begin position="1164"/>
        <end position="1187"/>
    </location>
</feature>
<feature type="region of interest" description="Disordered" evidence="11">
    <location>
        <begin position="1875"/>
        <end position="1911"/>
    </location>
</feature>
<evidence type="ECO:0000259" key="12">
    <source>
        <dbReference type="PROSITE" id="PS50011"/>
    </source>
</evidence>
<dbReference type="EMBL" id="CCBN010000011">
    <property type="protein sequence ID" value="CDO55448.1"/>
    <property type="molecule type" value="Genomic_DNA"/>
</dbReference>
<evidence type="ECO:0000256" key="6">
    <source>
        <dbReference type="ARBA" id="ARBA00022777"/>
    </source>
</evidence>
<dbReference type="GO" id="GO:0006950">
    <property type="term" value="P:response to stress"/>
    <property type="evidence" value="ECO:0007669"/>
    <property type="project" value="UniProtKB-ARBA"/>
</dbReference>
<name>A0A0J9XDU6_GEOCN</name>
<reference evidence="15" key="1">
    <citation type="submission" date="2014-03" db="EMBL/GenBank/DDBJ databases">
        <authorList>
            <person name="Casaregola S."/>
        </authorList>
    </citation>
    <scope>NUCLEOTIDE SEQUENCE [LARGE SCALE GENOMIC DNA]</scope>
    <source>
        <strain evidence="15">CLIB 918</strain>
    </source>
</reference>
<feature type="region of interest" description="Disordered" evidence="11">
    <location>
        <begin position="605"/>
        <end position="630"/>
    </location>
</feature>
<comment type="caution">
    <text evidence="15">The sequence shown here is derived from an EMBL/GenBank/DDBJ whole genome shotgun (WGS) entry which is preliminary data.</text>
</comment>
<dbReference type="InterPro" id="IPR050236">
    <property type="entry name" value="Ser_Thr_kinase_AGC"/>
</dbReference>
<feature type="region of interest" description="Disordered" evidence="11">
    <location>
        <begin position="1"/>
        <end position="91"/>
    </location>
</feature>
<dbReference type="Gene3D" id="3.40.50.2300">
    <property type="match status" value="1"/>
</dbReference>
<dbReference type="Pfam" id="PF00069">
    <property type="entry name" value="Pkinase"/>
    <property type="match status" value="2"/>
</dbReference>
<feature type="region of interest" description="Disordered" evidence="11">
    <location>
        <begin position="759"/>
        <end position="792"/>
    </location>
</feature>
<dbReference type="Proteomes" id="UP000242525">
    <property type="component" value="Unassembled WGS sequence"/>
</dbReference>
<dbReference type="CDD" id="cd05611">
    <property type="entry name" value="STKc_Rim15_like"/>
    <property type="match status" value="1"/>
</dbReference>
<feature type="compositionally biased region" description="Low complexity" evidence="11">
    <location>
        <begin position="918"/>
        <end position="929"/>
    </location>
</feature>
<feature type="compositionally biased region" description="Acidic residues" evidence="11">
    <location>
        <begin position="768"/>
        <end position="789"/>
    </location>
</feature>
<feature type="region of interest" description="Disordered" evidence="11">
    <location>
        <begin position="1410"/>
        <end position="1496"/>
    </location>
</feature>
<feature type="compositionally biased region" description="Polar residues" evidence="11">
    <location>
        <begin position="63"/>
        <end position="75"/>
    </location>
</feature>
<feature type="compositionally biased region" description="Polar residues" evidence="11">
    <location>
        <begin position="34"/>
        <end position="43"/>
    </location>
</feature>
<feature type="compositionally biased region" description="Basic and acidic residues" evidence="11">
    <location>
        <begin position="1875"/>
        <end position="1884"/>
    </location>
</feature>
<dbReference type="InterPro" id="IPR011006">
    <property type="entry name" value="CheY-like_superfamily"/>
</dbReference>
<dbReference type="OrthoDB" id="162894at2759"/>
<feature type="compositionally biased region" description="Low complexity" evidence="11">
    <location>
        <begin position="1565"/>
        <end position="1602"/>
    </location>
</feature>
<feature type="region of interest" description="Disordered" evidence="11">
    <location>
        <begin position="372"/>
        <end position="417"/>
    </location>
</feature>
<dbReference type="InterPro" id="IPR011009">
    <property type="entry name" value="Kinase-like_dom_sf"/>
</dbReference>
<feature type="domain" description="Response regulatory" evidence="13">
    <location>
        <begin position="1753"/>
        <end position="1869"/>
    </location>
</feature>
<dbReference type="SMART" id="SM00220">
    <property type="entry name" value="S_TKc"/>
    <property type="match status" value="1"/>
</dbReference>
<feature type="compositionally biased region" description="Polar residues" evidence="11">
    <location>
        <begin position="373"/>
        <end position="406"/>
    </location>
</feature>
<keyword evidence="5" id="KW-0547">Nucleotide-binding</keyword>
<evidence type="ECO:0000256" key="4">
    <source>
        <dbReference type="ARBA" id="ARBA00022679"/>
    </source>
</evidence>
<dbReference type="PROSITE" id="PS51257">
    <property type="entry name" value="PROKAR_LIPOPROTEIN"/>
    <property type="match status" value="1"/>
</dbReference>
<feature type="domain" description="AGC-kinase C-terminal" evidence="14">
    <location>
        <begin position="1385"/>
        <end position="1459"/>
    </location>
</feature>
<dbReference type="STRING" id="1173061.A0A0J9XDU6"/>
<feature type="region of interest" description="Disordered" evidence="11">
    <location>
        <begin position="1136"/>
        <end position="1187"/>
    </location>
</feature>
<evidence type="ECO:0000259" key="13">
    <source>
        <dbReference type="PROSITE" id="PS50110"/>
    </source>
</evidence>
<dbReference type="SUPFAM" id="SSF52172">
    <property type="entry name" value="CheY-like"/>
    <property type="match status" value="1"/>
</dbReference>
<feature type="compositionally biased region" description="Low complexity" evidence="11">
    <location>
        <begin position="13"/>
        <end position="29"/>
    </location>
</feature>
<dbReference type="PROSITE" id="PS00108">
    <property type="entry name" value="PROTEIN_KINASE_ST"/>
    <property type="match status" value="1"/>
</dbReference>
<keyword evidence="6 15" id="KW-0418">Kinase</keyword>
<feature type="compositionally biased region" description="Polar residues" evidence="11">
    <location>
        <begin position="608"/>
        <end position="619"/>
    </location>
</feature>
<feature type="compositionally biased region" description="Basic and acidic residues" evidence="11">
    <location>
        <begin position="1891"/>
        <end position="1900"/>
    </location>
</feature>
<dbReference type="GO" id="GO:0005737">
    <property type="term" value="C:cytoplasm"/>
    <property type="evidence" value="ECO:0007669"/>
    <property type="project" value="TreeGrafter"/>
</dbReference>
<dbReference type="PANTHER" id="PTHR24356:SF1">
    <property type="entry name" value="SERINE_THREONINE-PROTEIN KINASE GREATWALL"/>
    <property type="match status" value="1"/>
</dbReference>
<evidence type="ECO:0000256" key="9">
    <source>
        <dbReference type="ARBA" id="ARBA00048679"/>
    </source>
</evidence>
<evidence type="ECO:0000256" key="3">
    <source>
        <dbReference type="ARBA" id="ARBA00022553"/>
    </source>
</evidence>
<feature type="region of interest" description="Disordered" evidence="11">
    <location>
        <begin position="192"/>
        <end position="244"/>
    </location>
</feature>
<feature type="region of interest" description="Disordered" evidence="11">
    <location>
        <begin position="1206"/>
        <end position="1255"/>
    </location>
</feature>
<dbReference type="InterPro" id="IPR000719">
    <property type="entry name" value="Prot_kinase_dom"/>
</dbReference>
<feature type="compositionally biased region" description="Polar residues" evidence="11">
    <location>
        <begin position="1901"/>
        <end position="1911"/>
    </location>
</feature>
<comment type="catalytic activity">
    <reaction evidence="8">
        <text>L-threonyl-[protein] + ATP = O-phospho-L-threonyl-[protein] + ADP + H(+)</text>
        <dbReference type="Rhea" id="RHEA:46608"/>
        <dbReference type="Rhea" id="RHEA-COMP:11060"/>
        <dbReference type="Rhea" id="RHEA-COMP:11605"/>
        <dbReference type="ChEBI" id="CHEBI:15378"/>
        <dbReference type="ChEBI" id="CHEBI:30013"/>
        <dbReference type="ChEBI" id="CHEBI:30616"/>
        <dbReference type="ChEBI" id="CHEBI:61977"/>
        <dbReference type="ChEBI" id="CHEBI:456216"/>
        <dbReference type="EC" id="2.7.11.1"/>
    </reaction>
</comment>
<feature type="compositionally biased region" description="Low complexity" evidence="11">
    <location>
        <begin position="82"/>
        <end position="91"/>
    </location>
</feature>
<accession>A0A0J9XDU6</accession>
<dbReference type="GO" id="GO:1901992">
    <property type="term" value="P:positive regulation of mitotic cell cycle phase transition"/>
    <property type="evidence" value="ECO:0007669"/>
    <property type="project" value="UniProtKB-ARBA"/>
</dbReference>
<evidence type="ECO:0000256" key="11">
    <source>
        <dbReference type="SAM" id="MobiDB-lite"/>
    </source>
</evidence>
<comment type="caution">
    <text evidence="10">Lacks conserved residue(s) required for the propagation of feature annotation.</text>
</comment>
<keyword evidence="7" id="KW-0067">ATP-binding</keyword>
<evidence type="ECO:0000256" key="7">
    <source>
        <dbReference type="ARBA" id="ARBA00022840"/>
    </source>
</evidence>
<feature type="compositionally biased region" description="Low complexity" evidence="11">
    <location>
        <begin position="192"/>
        <end position="221"/>
    </location>
</feature>
<feature type="region of interest" description="Disordered" evidence="11">
    <location>
        <begin position="1709"/>
        <end position="1734"/>
    </location>
</feature>
<evidence type="ECO:0000256" key="10">
    <source>
        <dbReference type="PROSITE-ProRule" id="PRU00169"/>
    </source>
</evidence>
<dbReference type="PROSITE" id="PS50011">
    <property type="entry name" value="PROTEIN_KINASE_DOM"/>
    <property type="match status" value="1"/>
</dbReference>
<dbReference type="Pfam" id="PF00072">
    <property type="entry name" value="Response_reg"/>
    <property type="match status" value="1"/>
</dbReference>
<feature type="region of interest" description="Disordered" evidence="11">
    <location>
        <begin position="816"/>
        <end position="867"/>
    </location>
</feature>
<dbReference type="FunFam" id="3.30.200.20:FF:001008">
    <property type="entry name" value="Serine/threonine-protein kinase cek1"/>
    <property type="match status" value="1"/>
</dbReference>
<evidence type="ECO:0000256" key="8">
    <source>
        <dbReference type="ARBA" id="ARBA00047899"/>
    </source>
</evidence>
<dbReference type="PANTHER" id="PTHR24356">
    <property type="entry name" value="SERINE/THREONINE-PROTEIN KINASE"/>
    <property type="match status" value="1"/>
</dbReference>
<dbReference type="InterPro" id="IPR001789">
    <property type="entry name" value="Sig_transdc_resp-reg_receiver"/>
</dbReference>
<dbReference type="GO" id="GO:0005524">
    <property type="term" value="F:ATP binding"/>
    <property type="evidence" value="ECO:0007669"/>
    <property type="project" value="UniProtKB-KW"/>
</dbReference>
<evidence type="ECO:0000313" key="15">
    <source>
        <dbReference type="EMBL" id="CDO55448.1"/>
    </source>
</evidence>
<keyword evidence="4" id="KW-0808">Transferase</keyword>
<gene>
    <name evidence="15" type="ORF">BN980_GECA11s01363g</name>
</gene>
<keyword evidence="2" id="KW-0723">Serine/threonine-protein kinase</keyword>
<organism evidence="15 16">
    <name type="scientific">Geotrichum candidum</name>
    <name type="common">Oospora lactis</name>
    <name type="synonym">Dipodascus geotrichum</name>
    <dbReference type="NCBI Taxonomy" id="1173061"/>
    <lineage>
        <taxon>Eukaryota</taxon>
        <taxon>Fungi</taxon>
        <taxon>Dikarya</taxon>
        <taxon>Ascomycota</taxon>
        <taxon>Saccharomycotina</taxon>
        <taxon>Dipodascomycetes</taxon>
        <taxon>Dipodascales</taxon>
        <taxon>Dipodascaceae</taxon>
        <taxon>Geotrichum</taxon>
    </lineage>
</organism>
<dbReference type="Gene3D" id="3.30.200.20">
    <property type="entry name" value="Phosphorylase Kinase, domain 1"/>
    <property type="match status" value="2"/>
</dbReference>
<feature type="domain" description="Protein kinase" evidence="12">
    <location>
        <begin position="979"/>
        <end position="1384"/>
    </location>
</feature>
<feature type="compositionally biased region" description="Gly residues" evidence="11">
    <location>
        <begin position="1143"/>
        <end position="1153"/>
    </location>
</feature>
<evidence type="ECO:0000313" key="16">
    <source>
        <dbReference type="Proteomes" id="UP000242525"/>
    </source>
</evidence>
<feature type="compositionally biased region" description="Basic and acidic residues" evidence="11">
    <location>
        <begin position="1478"/>
        <end position="1488"/>
    </location>
</feature>
<feature type="compositionally biased region" description="Basic and acidic residues" evidence="11">
    <location>
        <begin position="816"/>
        <end position="829"/>
    </location>
</feature>
<evidence type="ECO:0000256" key="2">
    <source>
        <dbReference type="ARBA" id="ARBA00022527"/>
    </source>
</evidence>
<dbReference type="Gene3D" id="1.10.510.10">
    <property type="entry name" value="Transferase(Phosphotransferase) domain 1"/>
    <property type="match status" value="2"/>
</dbReference>
<keyword evidence="3" id="KW-0597">Phosphoprotein</keyword>
<feature type="region of interest" description="Disordered" evidence="11">
    <location>
        <begin position="113"/>
        <end position="175"/>
    </location>
</feature>
<evidence type="ECO:0000256" key="1">
    <source>
        <dbReference type="ARBA" id="ARBA00012513"/>
    </source>
</evidence>
<evidence type="ECO:0000256" key="5">
    <source>
        <dbReference type="ARBA" id="ARBA00022741"/>
    </source>
</evidence>
<dbReference type="InterPro" id="IPR000961">
    <property type="entry name" value="AGC-kinase_C"/>
</dbReference>
<dbReference type="GO" id="GO:0004674">
    <property type="term" value="F:protein serine/threonine kinase activity"/>
    <property type="evidence" value="ECO:0007669"/>
    <property type="project" value="UniProtKB-KW"/>
</dbReference>
<comment type="catalytic activity">
    <reaction evidence="9">
        <text>L-seryl-[protein] + ATP = O-phospho-L-seryl-[protein] + ADP + H(+)</text>
        <dbReference type="Rhea" id="RHEA:17989"/>
        <dbReference type="Rhea" id="RHEA-COMP:9863"/>
        <dbReference type="Rhea" id="RHEA-COMP:11604"/>
        <dbReference type="ChEBI" id="CHEBI:15378"/>
        <dbReference type="ChEBI" id="CHEBI:29999"/>
        <dbReference type="ChEBI" id="CHEBI:30616"/>
        <dbReference type="ChEBI" id="CHEBI:83421"/>
        <dbReference type="ChEBI" id="CHEBI:456216"/>
        <dbReference type="EC" id="2.7.11.1"/>
    </reaction>
</comment>
<dbReference type="SMART" id="SM00448">
    <property type="entry name" value="REC"/>
    <property type="match status" value="1"/>
</dbReference>
<keyword evidence="16" id="KW-1185">Reference proteome</keyword>
<feature type="region of interest" description="Disordered" evidence="11">
    <location>
        <begin position="1542"/>
        <end position="1612"/>
    </location>
</feature>
<dbReference type="InterPro" id="IPR008271">
    <property type="entry name" value="Ser/Thr_kinase_AS"/>
</dbReference>
<dbReference type="GO" id="GO:0005634">
    <property type="term" value="C:nucleus"/>
    <property type="evidence" value="ECO:0007669"/>
    <property type="project" value="TreeGrafter"/>
</dbReference>
<sequence length="1911" mass="208894">MSAKDLNPPLSSPLPSSITKPTTTIATASACPAANSTSVPAQKSSTSSLSHSAYVSSSKPSSKQPTLLTNNSFASTPLARPSHSSSSSISSNLSLRKYIRDPSFHQKPIVTHSLKQPPSASHIPPTQHTPDSVSLTKDKKISAPILSAISRPNTPSTDSDHSNRSSSMPLEFSPAPTLATITNRSRLQFNSMRQSSSIDRSSAYASDSQISSNNLDDQSTSENDDDDHHNDDSSESSGNEDLKFATSRNENVVLELSIDGLIRHISSNWKDIVGTSSDNLLNQPVSTIVVGDDNDKDVFLRATEVMKTDDSSYRVRFITRTPNRISRQSSATHLGDTDQSYFSPVPFPTDIGRSSGNSSFSDLRLSAAIPRARNSSVAASPTSTSHIEGFNTRESQLSRKWTNSETPDGLDSPSAEDGLLEMEGQGVLIYDNITGQPSHTMWILRPYIPPKQLSVDLPYELVHTLGFGVNILVSFLEDLSAAVIEERDSVPSPLTELCRICERHVPTWWFERHSELCLVEHKTQSELDSAHENLIDQRNTIIHLLALLDSRTTFGQLPELQSASSVLNPPPSLLSSSSISSIYSQTSSNSSVSSSPKLEYRGIPLPLASQSPASETSSPPRSPRMGSTVPSVSKRMLVKSFNLPKRSPIKLMELLIELCDLAVDINSPEIRSHHSPEGRIHSPQSESRIHRILNWVSPNVDDPALSLLCEDTVKYARQKVEAAVRLGDTITYFETIRHECESMVAAVIEDTIEKATLQRENNEFDNITQDDEGESRDYDNVGDDTDIDDNNSLFSESYLQSDALPLASRVPSSLRHEHSFGSDIGDPKGSRSVTPRSLLADSLSFPNSTRVRSDGSRFDSSPVTMDQSESLDFRLTDLDLNPRLQKKKSISNLSTYSSSSAGWTSLQRNRIHPPTEISQSPSTPLSSPLIFPHENAYPDSMNHRRQSSVNSDFSRAPVSPLLTSTVFPPKPAAASIKDYEIISPISKGAFGSVYLAKKRNTGEYFAIKVLKKADMIAKNQVKNVRAERAIMMSQSESPFVAKLYFTFQSKNYLYLVMEYLNGGDCAALVKVLGGLPEDWAKKYIAEVILGVEDLHKKGIIHRDLKPDNLLINQDGHLKLTDFGLSRMGLVGRHTHQPSIIEGSDGGSGSGSGSGSIIIQPKPQGKSNSSQETARPGSTSNVTTPGWANPLMESSISLVPGYFSYSKPSDRKPTLTRTESSNSTRGEALFNGPIFSGATKSATPDEEAVSSGSSDAGTGFFNAPIKSIPLFDPGDTSRKFVGTPDYLAPETIRGDGQDEMSDWWSTGCILFEFLYGYPPFHAKTPELVFENILKRNLQWPEADGAETPIISEDARDLIERLLCVDQEKRLGYEGGADEIKAHPFFQGINWDTLWSEEASFIPIVEDPESTDYFDSRGAESQALPEDIVPLEDTNEKSDDSDDGSYSGRSSRADSLDSVGPVGSTGGRKAAKLPLHIPPHVRENRTRRPSETVADDFGSFSFKNLPMLDKANKDTLTRIKTENLEHRNSCDSGKRGRGLSISASSAFKRPESPSVGTARHPSPIRGSSQTSVRSSSSLSPIITNASTISATSSGPPSSSSSVSSPHRKVLPPVKPRASMALTNMSTSPLSIECPKPAKFISSGFSASSPNQASNSFTSSTDLYLPLPVSSSKNQGSWSPQGLGFRRLSNMESSPELGEQFRKQSNTFKYPKVFDPSPSNSDSEEAKNSPSLFNRRPTARKSSSFSFLSPAYRPLIVLVCENNPVWRYSIETLLKGLGCRFITVNDPEEAIRYGTGDVKFDIIFTELKFHKSNGADVAKIIHSTSSPNTETPVVCVTNYAPEAAKMTKSHFSAIIPKPLTSDKLCDILSQQCYWKPKEDKPYKRKDSQGSNRKKSTDEYDRQKSGTSSTSSRKN</sequence>
<protein>
    <recommendedName>
        <fullName evidence="1">non-specific serine/threonine protein kinase</fullName>
        <ecNumber evidence="1">2.7.11.1</ecNumber>
    </recommendedName>
</protein>
<dbReference type="GO" id="GO:0000160">
    <property type="term" value="P:phosphorelay signal transduction system"/>
    <property type="evidence" value="ECO:0007669"/>
    <property type="project" value="InterPro"/>
</dbReference>
<feature type="compositionally biased region" description="Polar residues" evidence="11">
    <location>
        <begin position="113"/>
        <end position="135"/>
    </location>
</feature>
<evidence type="ECO:0000259" key="14">
    <source>
        <dbReference type="PROSITE" id="PS51285"/>
    </source>
</evidence>
<dbReference type="EC" id="2.7.11.1" evidence="1"/>
<dbReference type="FunFam" id="1.10.510.10:FF:000340">
    <property type="entry name" value="Serine threonine protein kinase"/>
    <property type="match status" value="1"/>
</dbReference>
<feature type="compositionally biased region" description="Polar residues" evidence="11">
    <location>
        <begin position="858"/>
        <end position="867"/>
    </location>
</feature>
<feature type="compositionally biased region" description="Low complexity" evidence="11">
    <location>
        <begin position="44"/>
        <end position="62"/>
    </location>
</feature>
<dbReference type="SUPFAM" id="SSF56112">
    <property type="entry name" value="Protein kinase-like (PK-like)"/>
    <property type="match status" value="1"/>
</dbReference>
<dbReference type="PROSITE" id="PS51285">
    <property type="entry name" value="AGC_KINASE_CTER"/>
    <property type="match status" value="1"/>
</dbReference>
<feature type="region of interest" description="Disordered" evidence="11">
    <location>
        <begin position="912"/>
        <end position="933"/>
    </location>
</feature>
<dbReference type="PROSITE" id="PS50110">
    <property type="entry name" value="RESPONSE_REGULATORY"/>
    <property type="match status" value="1"/>
</dbReference>
<feature type="compositionally biased region" description="Polar residues" evidence="11">
    <location>
        <begin position="1214"/>
        <end position="1224"/>
    </location>
</feature>
<proteinExistence type="predicted"/>